<dbReference type="Proteomes" id="UP000886785">
    <property type="component" value="Unassembled WGS sequence"/>
</dbReference>
<keyword evidence="2" id="KW-0812">Transmembrane</keyword>
<feature type="compositionally biased region" description="Acidic residues" evidence="1">
    <location>
        <begin position="23"/>
        <end position="38"/>
    </location>
</feature>
<evidence type="ECO:0000313" key="3">
    <source>
        <dbReference type="EMBL" id="HIR56347.1"/>
    </source>
</evidence>
<comment type="caution">
    <text evidence="3">The sequence shown here is derived from an EMBL/GenBank/DDBJ whole genome shotgun (WGS) entry which is preliminary data.</text>
</comment>
<keyword evidence="2" id="KW-1133">Transmembrane helix</keyword>
<accession>A0A9D1J0E5</accession>
<organism evidence="3 4">
    <name type="scientific">Candidatus Gallacutalibacter pullicola</name>
    <dbReference type="NCBI Taxonomy" id="2840830"/>
    <lineage>
        <taxon>Bacteria</taxon>
        <taxon>Bacillati</taxon>
        <taxon>Bacillota</taxon>
        <taxon>Clostridia</taxon>
        <taxon>Eubacteriales</taxon>
        <taxon>Candidatus Gallacutalibacter</taxon>
    </lineage>
</organism>
<gene>
    <name evidence="3" type="ORF">IAA54_01660</name>
</gene>
<dbReference type="EMBL" id="DVHF01000020">
    <property type="protein sequence ID" value="HIR56347.1"/>
    <property type="molecule type" value="Genomic_DNA"/>
</dbReference>
<feature type="non-terminal residue" evidence="3">
    <location>
        <position position="164"/>
    </location>
</feature>
<keyword evidence="2" id="KW-0472">Membrane</keyword>
<reference evidence="3" key="1">
    <citation type="submission" date="2020-10" db="EMBL/GenBank/DDBJ databases">
        <authorList>
            <person name="Gilroy R."/>
        </authorList>
    </citation>
    <scope>NUCLEOTIDE SEQUENCE</scope>
    <source>
        <strain evidence="3">ChiSjej1B19-7085</strain>
    </source>
</reference>
<protein>
    <submittedName>
        <fullName evidence="3">Uncharacterized protein</fullName>
    </submittedName>
</protein>
<evidence type="ECO:0000256" key="1">
    <source>
        <dbReference type="SAM" id="MobiDB-lite"/>
    </source>
</evidence>
<sequence>MDENRFAELEEEFERELDREFAEQEALEASEESEEKEAPEDKEKLFEEKLFAVEEYYTEKDYLKYCKYRYQKGQKWLKIVWILYLLFALYQVIDAAIKQSILLLVISIILFGVGLWMLLVGSYFIPYRRTLKQSKNFFAKRIISFYDNHLECDADGNVRSTKYE</sequence>
<reference evidence="3" key="2">
    <citation type="journal article" date="2021" name="PeerJ">
        <title>Extensive microbial diversity within the chicken gut microbiome revealed by metagenomics and culture.</title>
        <authorList>
            <person name="Gilroy R."/>
            <person name="Ravi A."/>
            <person name="Getino M."/>
            <person name="Pursley I."/>
            <person name="Horton D.L."/>
            <person name="Alikhan N.F."/>
            <person name="Baker D."/>
            <person name="Gharbi K."/>
            <person name="Hall N."/>
            <person name="Watson M."/>
            <person name="Adriaenssens E.M."/>
            <person name="Foster-Nyarko E."/>
            <person name="Jarju S."/>
            <person name="Secka A."/>
            <person name="Antonio M."/>
            <person name="Oren A."/>
            <person name="Chaudhuri R.R."/>
            <person name="La Ragione R."/>
            <person name="Hildebrand F."/>
            <person name="Pallen M.J."/>
        </authorList>
    </citation>
    <scope>NUCLEOTIDE SEQUENCE</scope>
    <source>
        <strain evidence="3">ChiSjej1B19-7085</strain>
    </source>
</reference>
<proteinExistence type="predicted"/>
<evidence type="ECO:0000256" key="2">
    <source>
        <dbReference type="SAM" id="Phobius"/>
    </source>
</evidence>
<evidence type="ECO:0000313" key="4">
    <source>
        <dbReference type="Proteomes" id="UP000886785"/>
    </source>
</evidence>
<feature type="transmembrane region" description="Helical" evidence="2">
    <location>
        <begin position="99"/>
        <end position="125"/>
    </location>
</feature>
<feature type="transmembrane region" description="Helical" evidence="2">
    <location>
        <begin position="76"/>
        <end position="93"/>
    </location>
</feature>
<feature type="region of interest" description="Disordered" evidence="1">
    <location>
        <begin position="22"/>
        <end position="42"/>
    </location>
</feature>
<name>A0A9D1J0E5_9FIRM</name>
<dbReference type="AlphaFoldDB" id="A0A9D1J0E5"/>